<keyword evidence="3" id="KW-0479">Metal-binding</keyword>
<feature type="signal peptide" evidence="6">
    <location>
        <begin position="1"/>
        <end position="38"/>
    </location>
</feature>
<dbReference type="PROSITE" id="PS52035">
    <property type="entry name" value="PEPTIDASE_M14"/>
    <property type="match status" value="1"/>
</dbReference>
<evidence type="ECO:0000256" key="6">
    <source>
        <dbReference type="SAM" id="SignalP"/>
    </source>
</evidence>
<comment type="cofactor">
    <cofactor evidence="1">
        <name>Zn(2+)</name>
        <dbReference type="ChEBI" id="CHEBI:29105"/>
    </cofactor>
</comment>
<feature type="chain" id="PRO_5029746862" description="Peptidase M14 domain-containing protein" evidence="6">
    <location>
        <begin position="39"/>
        <end position="478"/>
    </location>
</feature>
<feature type="domain" description="Peptidase M14" evidence="7">
    <location>
        <begin position="82"/>
        <end position="441"/>
    </location>
</feature>
<comment type="caution">
    <text evidence="5">Lacks conserved residue(s) required for the propagation of feature annotation.</text>
</comment>
<sequence>MQPLKRRSRLEPSGRGRDATAWWVLLILVVLMLQKPDWQPLSSVSAHRGQPTVSSALKESAGQSKSQLGLNMTLPVGWKRFRYHTYSSMVITLARLAYEYPEVARVYTTQAEYNLAAAGESCIIDMNQPMSQEALMVQRRIDDLRQLDGLPINACRVWVIDITDRSAGVESSIGAQTDRPQILISGALHGDERIGPTAVTELAAVLVEAGFFPRSGRTAEKAHRQASSETTASIFGTDTKAIASWLHYLVQHRRITIVPAANAVGFAQGERTELGVDPNRDFPWNQASPLECMQSIAARSIHELVLANTYQLLLTFHGGTTVIGYEWGDMVHCPEQHDCQRNAPAPDIVSMQTIAFALRSHAGAGTHYGTRPFEIGTMGDTVYPVAGGMEDWAYGASVLASQQNLVTACKPNTFGGYDPSKTLAVRGQAAARMIALLVETADEKQPPEDRLGARQIPKASSYLLASGCASSLGETSAS</sequence>
<dbReference type="Proteomes" id="UP000530660">
    <property type="component" value="Unassembled WGS sequence"/>
</dbReference>
<accession>A0A7J7IEJ2</accession>
<evidence type="ECO:0000313" key="8">
    <source>
        <dbReference type="EMBL" id="KAF6001526.1"/>
    </source>
</evidence>
<dbReference type="PANTHER" id="PTHR11705">
    <property type="entry name" value="PROTEASE FAMILY M14 CARBOXYPEPTIDASE A,B"/>
    <property type="match status" value="1"/>
</dbReference>
<dbReference type="EMBL" id="VWRR01000014">
    <property type="protein sequence ID" value="KAF6001526.1"/>
    <property type="molecule type" value="Genomic_DNA"/>
</dbReference>
<dbReference type="OrthoDB" id="10249045at2759"/>
<dbReference type="GO" id="GO:0008270">
    <property type="term" value="F:zinc ion binding"/>
    <property type="evidence" value="ECO:0007669"/>
    <property type="project" value="InterPro"/>
</dbReference>
<dbReference type="SUPFAM" id="SSF53187">
    <property type="entry name" value="Zn-dependent exopeptidases"/>
    <property type="match status" value="1"/>
</dbReference>
<evidence type="ECO:0000256" key="4">
    <source>
        <dbReference type="ARBA" id="ARBA00022833"/>
    </source>
</evidence>
<evidence type="ECO:0000259" key="7">
    <source>
        <dbReference type="PROSITE" id="PS52035"/>
    </source>
</evidence>
<keyword evidence="4" id="KW-0862">Zinc</keyword>
<dbReference type="AlphaFoldDB" id="A0A7J7IEJ2"/>
<evidence type="ECO:0000256" key="2">
    <source>
        <dbReference type="ARBA" id="ARBA00005988"/>
    </source>
</evidence>
<gene>
    <name evidence="8" type="ORF">F1559_002657</name>
</gene>
<dbReference type="GO" id="GO:0005615">
    <property type="term" value="C:extracellular space"/>
    <property type="evidence" value="ECO:0007669"/>
    <property type="project" value="TreeGrafter"/>
</dbReference>
<dbReference type="Pfam" id="PF00246">
    <property type="entry name" value="Peptidase_M14"/>
    <property type="match status" value="1"/>
</dbReference>
<dbReference type="InterPro" id="IPR000834">
    <property type="entry name" value="Peptidase_M14"/>
</dbReference>
<protein>
    <recommendedName>
        <fullName evidence="7">Peptidase M14 domain-containing protein</fullName>
    </recommendedName>
</protein>
<reference evidence="8 9" key="1">
    <citation type="journal article" date="2020" name="J. Phycol.">
        <title>Comparative genome analysis reveals Cyanidiococcus gen. nov., a new extremophilic red algal genus sister to Cyanidioschyzon (Cyanidioschyzonaceae, Rhodophyta).</title>
        <authorList>
            <person name="Liu S.-L."/>
            <person name="Chiang Y.-R."/>
            <person name="Yoon H.S."/>
            <person name="Fu H.-Y."/>
        </authorList>
    </citation>
    <scope>NUCLEOTIDE SEQUENCE [LARGE SCALE GENOMIC DNA]</scope>
    <source>
        <strain evidence="8 9">THAL066</strain>
    </source>
</reference>
<dbReference type="InterPro" id="IPR057246">
    <property type="entry name" value="CARBOXYPEPT_ZN_1"/>
</dbReference>
<evidence type="ECO:0000256" key="3">
    <source>
        <dbReference type="ARBA" id="ARBA00022723"/>
    </source>
</evidence>
<keyword evidence="6" id="KW-0732">Signal</keyword>
<comment type="similarity">
    <text evidence="2 5">Belongs to the peptidase M14 family.</text>
</comment>
<dbReference type="GO" id="GO:0004181">
    <property type="term" value="F:metallocarboxypeptidase activity"/>
    <property type="evidence" value="ECO:0007669"/>
    <property type="project" value="InterPro"/>
</dbReference>
<comment type="caution">
    <text evidence="8">The sequence shown here is derived from an EMBL/GenBank/DDBJ whole genome shotgun (WGS) entry which is preliminary data.</text>
</comment>
<dbReference type="PANTHER" id="PTHR11705:SF138">
    <property type="entry name" value="PEPTIDASE M14 CARBOXYPEPTIDASE A DOMAIN-CONTAINING PROTEIN"/>
    <property type="match status" value="1"/>
</dbReference>
<proteinExistence type="inferred from homology"/>
<organism evidence="8 9">
    <name type="scientific">Cyanidiococcus yangmingshanensis</name>
    <dbReference type="NCBI Taxonomy" id="2690220"/>
    <lineage>
        <taxon>Eukaryota</taxon>
        <taxon>Rhodophyta</taxon>
        <taxon>Bangiophyceae</taxon>
        <taxon>Cyanidiales</taxon>
        <taxon>Cyanidiaceae</taxon>
        <taxon>Cyanidiococcus</taxon>
    </lineage>
</organism>
<dbReference type="CDD" id="cd00596">
    <property type="entry name" value="Peptidase_M14_like"/>
    <property type="match status" value="1"/>
</dbReference>
<dbReference type="Gene3D" id="3.40.630.10">
    <property type="entry name" value="Zn peptidases"/>
    <property type="match status" value="1"/>
</dbReference>
<evidence type="ECO:0000256" key="1">
    <source>
        <dbReference type="ARBA" id="ARBA00001947"/>
    </source>
</evidence>
<evidence type="ECO:0000313" key="9">
    <source>
        <dbReference type="Proteomes" id="UP000530660"/>
    </source>
</evidence>
<keyword evidence="9" id="KW-1185">Reference proteome</keyword>
<name>A0A7J7IEJ2_9RHOD</name>
<dbReference type="PROSITE" id="PS00132">
    <property type="entry name" value="CARBOXYPEPT_ZN_1"/>
    <property type="match status" value="1"/>
</dbReference>
<dbReference type="SMART" id="SM00631">
    <property type="entry name" value="Zn_pept"/>
    <property type="match status" value="1"/>
</dbReference>
<evidence type="ECO:0000256" key="5">
    <source>
        <dbReference type="PROSITE-ProRule" id="PRU01379"/>
    </source>
</evidence>
<dbReference type="GO" id="GO:0006508">
    <property type="term" value="P:proteolysis"/>
    <property type="evidence" value="ECO:0007669"/>
    <property type="project" value="InterPro"/>
</dbReference>